<dbReference type="EMBL" id="JAENIG010000002">
    <property type="protein sequence ID" value="MBK1854219.1"/>
    <property type="molecule type" value="Genomic_DNA"/>
</dbReference>
<comment type="caution">
    <text evidence="2">The sequence shown here is derived from an EMBL/GenBank/DDBJ whole genome shotgun (WGS) entry which is preliminary data.</text>
</comment>
<dbReference type="AlphaFoldDB" id="A0AAE2VD74"/>
<dbReference type="Proteomes" id="UP000634206">
    <property type="component" value="Unassembled WGS sequence"/>
</dbReference>
<name>A0AAE2VD74_9BACT</name>
<accession>A0AAE2VD74</accession>
<organism evidence="2 3">
    <name type="scientific">Oceaniferula flava</name>
    <dbReference type="NCBI Taxonomy" id="2800421"/>
    <lineage>
        <taxon>Bacteria</taxon>
        <taxon>Pseudomonadati</taxon>
        <taxon>Verrucomicrobiota</taxon>
        <taxon>Verrucomicrobiia</taxon>
        <taxon>Verrucomicrobiales</taxon>
        <taxon>Verrucomicrobiaceae</taxon>
        <taxon>Oceaniferula</taxon>
    </lineage>
</organism>
<sequence length="328" mass="36095">MKNTLLIAVAGIGLGFAAGWLAKPTPETASRSVEDSARSSSRKMVSASPQSAAKTARRNRVVLGENAADDVDPELQKAIDETQSRQTKMMRKRFSDQFDLKIAAMVKELGLNAGQEQALRDFYAKQLEKIDISNMASIMTDPGKISEIAGAIRGDGLNDYMQAHLSGDQLDGLEAYQERKKKSQVESVALKDLAKLQQTLDLSLEQKDEVYGLLMEDAEKGLEEQSDADFVSRAMMSSYGVEMDLGDMDMGSMMELANPQNAGDLNQASMIQQIKDKRQKQIDAKVERLAPVLNDNQQVQYRKSLESKGGMLNMMIQGIEARSQTSGE</sequence>
<keyword evidence="3" id="KW-1185">Reference proteome</keyword>
<feature type="region of interest" description="Disordered" evidence="1">
    <location>
        <begin position="25"/>
        <end position="57"/>
    </location>
</feature>
<proteinExistence type="predicted"/>
<reference evidence="2" key="1">
    <citation type="submission" date="2021-01" db="EMBL/GenBank/DDBJ databases">
        <title>Modified the classification status of verrucomicrobia.</title>
        <authorList>
            <person name="Feng X."/>
        </authorList>
    </citation>
    <scope>NUCLEOTIDE SEQUENCE</scope>
    <source>
        <strain evidence="2">5K15</strain>
    </source>
</reference>
<evidence type="ECO:0000313" key="3">
    <source>
        <dbReference type="Proteomes" id="UP000634206"/>
    </source>
</evidence>
<protein>
    <submittedName>
        <fullName evidence="2">Uncharacterized protein</fullName>
    </submittedName>
</protein>
<evidence type="ECO:0000313" key="2">
    <source>
        <dbReference type="EMBL" id="MBK1854219.1"/>
    </source>
</evidence>
<dbReference type="RefSeq" id="WP_309488824.1">
    <property type="nucleotide sequence ID" value="NZ_JAENIG010000002.1"/>
</dbReference>
<gene>
    <name evidence="2" type="ORF">JIN83_04580</name>
</gene>
<evidence type="ECO:0000256" key="1">
    <source>
        <dbReference type="SAM" id="MobiDB-lite"/>
    </source>
</evidence>